<dbReference type="PROSITE" id="PS51257">
    <property type="entry name" value="PROKAR_LIPOPROTEIN"/>
    <property type="match status" value="1"/>
</dbReference>
<evidence type="ECO:0000256" key="1">
    <source>
        <dbReference type="SAM" id="SignalP"/>
    </source>
</evidence>
<feature type="signal peptide" evidence="1">
    <location>
        <begin position="1"/>
        <end position="20"/>
    </location>
</feature>
<evidence type="ECO:0000313" key="2">
    <source>
        <dbReference type="EMBL" id="GAA2710347.1"/>
    </source>
</evidence>
<dbReference type="EMBL" id="BAAASL010000003">
    <property type="protein sequence ID" value="GAA2710347.1"/>
    <property type="molecule type" value="Genomic_DNA"/>
</dbReference>
<dbReference type="RefSeq" id="WP_344433471.1">
    <property type="nucleotide sequence ID" value="NZ_BAAASL010000003.1"/>
</dbReference>
<evidence type="ECO:0000313" key="3">
    <source>
        <dbReference type="Proteomes" id="UP001500886"/>
    </source>
</evidence>
<organism evidence="2 3">
    <name type="scientific">Streptomyces luteosporeus</name>
    <dbReference type="NCBI Taxonomy" id="173856"/>
    <lineage>
        <taxon>Bacteria</taxon>
        <taxon>Bacillati</taxon>
        <taxon>Actinomycetota</taxon>
        <taxon>Actinomycetes</taxon>
        <taxon>Kitasatosporales</taxon>
        <taxon>Streptomycetaceae</taxon>
        <taxon>Streptomyces</taxon>
    </lineage>
</organism>
<comment type="caution">
    <text evidence="2">The sequence shown here is derived from an EMBL/GenBank/DDBJ whole genome shotgun (WGS) entry which is preliminary data.</text>
</comment>
<keyword evidence="1" id="KW-0732">Signal</keyword>
<name>A0ABN3TMK9_9ACTN</name>
<gene>
    <name evidence="2" type="ORF">GCM10010315_10070</name>
</gene>
<proteinExistence type="predicted"/>
<dbReference type="Proteomes" id="UP001500886">
    <property type="component" value="Unassembled WGS sequence"/>
</dbReference>
<sequence>MHNRAVAVAAAAAVAVITLAGCSGSSEKHAAFGEAVTVDSYDKGPLSVTVERIDRGSSSDLNVLKNAAKYAGKTPYYLHYKLTRTESGKGSSGTNFVVSDGDRELTHLTIMGSFDPTGDWRDPLRYRAFDKCEGADGFEKTGPGQSVEGCAVYVAEAGTGAPKTVKWVTRRDAQATWEQ</sequence>
<reference evidence="2 3" key="1">
    <citation type="journal article" date="2019" name="Int. J. Syst. Evol. Microbiol.">
        <title>The Global Catalogue of Microorganisms (GCM) 10K type strain sequencing project: providing services to taxonomists for standard genome sequencing and annotation.</title>
        <authorList>
            <consortium name="The Broad Institute Genomics Platform"/>
            <consortium name="The Broad Institute Genome Sequencing Center for Infectious Disease"/>
            <person name="Wu L."/>
            <person name="Ma J."/>
        </authorList>
    </citation>
    <scope>NUCLEOTIDE SEQUENCE [LARGE SCALE GENOMIC DNA]</scope>
    <source>
        <strain evidence="2 3">JCM 4542</strain>
    </source>
</reference>
<evidence type="ECO:0008006" key="4">
    <source>
        <dbReference type="Google" id="ProtNLM"/>
    </source>
</evidence>
<feature type="chain" id="PRO_5047474141" description="Lipoprotein" evidence="1">
    <location>
        <begin position="21"/>
        <end position="179"/>
    </location>
</feature>
<keyword evidence="3" id="KW-1185">Reference proteome</keyword>
<accession>A0ABN3TMK9</accession>
<protein>
    <recommendedName>
        <fullName evidence="4">Lipoprotein</fullName>
    </recommendedName>
</protein>